<organism evidence="8">
    <name type="scientific">Ignisphaera aggregans</name>
    <dbReference type="NCBI Taxonomy" id="334771"/>
    <lineage>
        <taxon>Archaea</taxon>
        <taxon>Thermoproteota</taxon>
        <taxon>Thermoprotei</taxon>
        <taxon>Desulfurococcales</taxon>
        <taxon>Desulfurococcaceae</taxon>
        <taxon>Ignisphaera</taxon>
    </lineage>
</organism>
<comment type="subcellular location">
    <subcellularLocation>
        <location evidence="1">Membrane</location>
        <topology evidence="1">Multi-pass membrane protein</topology>
    </subcellularLocation>
</comment>
<dbReference type="InterPro" id="IPR052165">
    <property type="entry name" value="Membrane_assoc_protease"/>
</dbReference>
<feature type="domain" description="NfeD-like C-terminal" evidence="6">
    <location>
        <begin position="400"/>
        <end position="448"/>
    </location>
</feature>
<comment type="caution">
    <text evidence="8">The sequence shown here is derived from an EMBL/GenBank/DDBJ whole genome shotgun (WGS) entry which is preliminary data.</text>
</comment>
<proteinExistence type="predicted"/>
<gene>
    <name evidence="8" type="ORF">ENO26_03315</name>
</gene>
<dbReference type="InterPro" id="IPR002810">
    <property type="entry name" value="NfeD-like_C"/>
</dbReference>
<accession>A0A7J2U183</accession>
<dbReference type="InterPro" id="IPR056739">
    <property type="entry name" value="NfeD_membrane"/>
</dbReference>
<reference evidence="8" key="1">
    <citation type="journal article" date="2020" name="mSystems">
        <title>Genome- and Community-Level Interaction Insights into Carbon Utilization and Element Cycling Functions of Hydrothermarchaeota in Hydrothermal Sediment.</title>
        <authorList>
            <person name="Zhou Z."/>
            <person name="Liu Y."/>
            <person name="Xu W."/>
            <person name="Pan J."/>
            <person name="Luo Z.H."/>
            <person name="Li M."/>
        </authorList>
    </citation>
    <scope>NUCLEOTIDE SEQUENCE [LARGE SCALE GENOMIC DNA]</scope>
    <source>
        <strain evidence="8">SpSt-125</strain>
    </source>
</reference>
<keyword evidence="4 5" id="KW-0472">Membrane</keyword>
<evidence type="ECO:0000256" key="2">
    <source>
        <dbReference type="ARBA" id="ARBA00022692"/>
    </source>
</evidence>
<evidence type="ECO:0000259" key="6">
    <source>
        <dbReference type="Pfam" id="PF01957"/>
    </source>
</evidence>
<dbReference type="Pfam" id="PF01957">
    <property type="entry name" value="NfeD"/>
    <property type="match status" value="1"/>
</dbReference>
<keyword evidence="2 5" id="KW-0812">Transmembrane</keyword>
<dbReference type="SUPFAM" id="SSF52096">
    <property type="entry name" value="ClpP/crotonase"/>
    <property type="match status" value="1"/>
</dbReference>
<dbReference type="Gene3D" id="2.40.50.140">
    <property type="entry name" value="Nucleic acid-binding proteins"/>
    <property type="match status" value="1"/>
</dbReference>
<dbReference type="PANTHER" id="PTHR33507">
    <property type="entry name" value="INNER MEMBRANE PROTEIN YBBJ"/>
    <property type="match status" value="1"/>
</dbReference>
<keyword evidence="3 5" id="KW-1133">Transmembrane helix</keyword>
<evidence type="ECO:0000313" key="8">
    <source>
        <dbReference type="EMBL" id="HEM66590.1"/>
    </source>
</evidence>
<dbReference type="InterPro" id="IPR012340">
    <property type="entry name" value="NA-bd_OB-fold"/>
</dbReference>
<dbReference type="EMBL" id="DSEU01000021">
    <property type="protein sequence ID" value="HEM66590.1"/>
    <property type="molecule type" value="Genomic_DNA"/>
</dbReference>
<dbReference type="Gene3D" id="3.90.226.10">
    <property type="entry name" value="2-enoyl-CoA Hydratase, Chain A, domain 1"/>
    <property type="match status" value="1"/>
</dbReference>
<evidence type="ECO:0000259" key="7">
    <source>
        <dbReference type="Pfam" id="PF24961"/>
    </source>
</evidence>
<dbReference type="InterPro" id="IPR029045">
    <property type="entry name" value="ClpP/crotonase-like_dom_sf"/>
</dbReference>
<dbReference type="Pfam" id="PF24961">
    <property type="entry name" value="NfeD_membrane"/>
    <property type="match status" value="1"/>
</dbReference>
<dbReference type="AlphaFoldDB" id="A0A7J2U183"/>
<evidence type="ECO:0000256" key="1">
    <source>
        <dbReference type="ARBA" id="ARBA00004141"/>
    </source>
</evidence>
<feature type="transmembrane region" description="Helical" evidence="5">
    <location>
        <begin position="326"/>
        <end position="345"/>
    </location>
</feature>
<dbReference type="PANTHER" id="PTHR33507:SF4">
    <property type="entry name" value="NODULATION COMPETITIVENESS PROTEIN NFED"/>
    <property type="match status" value="1"/>
</dbReference>
<evidence type="ECO:0000256" key="4">
    <source>
        <dbReference type="ARBA" id="ARBA00023136"/>
    </source>
</evidence>
<evidence type="ECO:0000256" key="3">
    <source>
        <dbReference type="ARBA" id="ARBA00022989"/>
    </source>
</evidence>
<feature type="transmembrane region" description="Helical" evidence="5">
    <location>
        <begin position="281"/>
        <end position="297"/>
    </location>
</feature>
<evidence type="ECO:0000256" key="5">
    <source>
        <dbReference type="SAM" id="Phobius"/>
    </source>
</evidence>
<dbReference type="SUPFAM" id="SSF141322">
    <property type="entry name" value="NfeD domain-like"/>
    <property type="match status" value="1"/>
</dbReference>
<sequence length="457" mass="49904">MIKVSKLNYKHIFSIVILAIFLLTFSQIQADVQCQNSEGNAIAILIRLEGSMGTIDIPTEIYVRDALSLAEQRGVPLIVLVNSYGGYMDSMINIANMFLNSKVPVLGYIYDKALSAASIIVQPMHVIGISPYGVIGASQPITINPVTGQYEFINESKIINSVVAMATRYAEARGRNSTAVQLFITKNLVLKGEEAVKEGVADLVAVDLNDFINKLNGRTITIRYENTVKNVTLHIGGYEEYSPSLYIQIYSYLRDSTINSILWFLGFFGTFIALLSGRIDILPLTIVFLLLALLGGSVNINTISILLIALGSLLIAIEFIYPGHGILGIGGIIALTFGILLMPISPATQITPTAIESLRNLALVLGGGLATIFSLVLYKALESGRKRKSAVQTISNRLGKAVERIEPGKRGRVLYEGEYWFAESDEVIEPGDDVEVVDRKGFTLIVKKKSSKNSSFK</sequence>
<feature type="transmembrane region" description="Helical" evidence="5">
    <location>
        <begin position="257"/>
        <end position="274"/>
    </location>
</feature>
<feature type="domain" description="NfeD integral membrane" evidence="7">
    <location>
        <begin position="258"/>
        <end position="379"/>
    </location>
</feature>
<protein>
    <submittedName>
        <fullName evidence="8">Nodulation protein NfeD</fullName>
    </submittedName>
</protein>
<feature type="transmembrane region" description="Helical" evidence="5">
    <location>
        <begin position="357"/>
        <end position="378"/>
    </location>
</feature>
<name>A0A7J2U183_9CREN</name>
<dbReference type="GO" id="GO:0016020">
    <property type="term" value="C:membrane"/>
    <property type="evidence" value="ECO:0007669"/>
    <property type="project" value="UniProtKB-SubCell"/>
</dbReference>